<dbReference type="EMBL" id="JBBYHT010000002">
    <property type="protein sequence ID" value="MEL1247383.1"/>
    <property type="molecule type" value="Genomic_DNA"/>
</dbReference>
<dbReference type="GO" id="GO:0016787">
    <property type="term" value="F:hydrolase activity"/>
    <property type="evidence" value="ECO:0007669"/>
    <property type="project" value="UniProtKB-KW"/>
</dbReference>
<dbReference type="InterPro" id="IPR003477">
    <property type="entry name" value="PemK-like"/>
</dbReference>
<protein>
    <submittedName>
        <fullName evidence="1">Type II toxin-antitoxin system PemK/MazF family toxin</fullName>
        <ecNumber evidence="1">3.1.-.-</ecNumber>
    </submittedName>
</protein>
<sequence length="116" mass="13074">MKFKQGDIVIVNFPFTDLSNFKPRPAIIVSNPLINVSGDYIIVMITTQEIRGGFCVEISNSDVTVPFKPPHDTMYVYCKKIATLSESIVKKKITEIKNKEKLEEIISKIKNGLDVV</sequence>
<organism evidence="1 2">
    <name type="scientific">Flavobacterium helocola</name>
    <dbReference type="NCBI Taxonomy" id="3139139"/>
    <lineage>
        <taxon>Bacteria</taxon>
        <taxon>Pseudomonadati</taxon>
        <taxon>Bacteroidota</taxon>
        <taxon>Flavobacteriia</taxon>
        <taxon>Flavobacteriales</taxon>
        <taxon>Flavobacteriaceae</taxon>
        <taxon>Flavobacterium</taxon>
    </lineage>
</organism>
<dbReference type="Gene3D" id="2.30.30.110">
    <property type="match status" value="1"/>
</dbReference>
<dbReference type="InterPro" id="IPR011067">
    <property type="entry name" value="Plasmid_toxin/cell-grow_inhib"/>
</dbReference>
<dbReference type="EC" id="3.1.-.-" evidence="1"/>
<dbReference type="RefSeq" id="WP_341682412.1">
    <property type="nucleotide sequence ID" value="NZ_JBBYHT010000002.1"/>
</dbReference>
<keyword evidence="1" id="KW-0378">Hydrolase</keyword>
<reference evidence="1 2" key="1">
    <citation type="submission" date="2024-04" db="EMBL/GenBank/DDBJ databases">
        <title>Flavobacterium sp. DGU41 16S ribosomal RNA gene Genome sequencing and assembly.</title>
        <authorList>
            <person name="Park S."/>
        </authorList>
    </citation>
    <scope>NUCLEOTIDE SEQUENCE [LARGE SCALE GENOMIC DNA]</scope>
    <source>
        <strain evidence="1 2">DGU41</strain>
    </source>
</reference>
<name>A0ABU9I4Q1_9FLAO</name>
<accession>A0ABU9I4Q1</accession>
<dbReference type="Proteomes" id="UP001393056">
    <property type="component" value="Unassembled WGS sequence"/>
</dbReference>
<proteinExistence type="predicted"/>
<keyword evidence="2" id="KW-1185">Reference proteome</keyword>
<evidence type="ECO:0000313" key="2">
    <source>
        <dbReference type="Proteomes" id="UP001393056"/>
    </source>
</evidence>
<dbReference type="SUPFAM" id="SSF50118">
    <property type="entry name" value="Cell growth inhibitor/plasmid maintenance toxic component"/>
    <property type="match status" value="1"/>
</dbReference>
<comment type="caution">
    <text evidence="1">The sequence shown here is derived from an EMBL/GenBank/DDBJ whole genome shotgun (WGS) entry which is preliminary data.</text>
</comment>
<gene>
    <name evidence="1" type="ORF">AAEO58_04940</name>
</gene>
<dbReference type="Pfam" id="PF02452">
    <property type="entry name" value="PemK_toxin"/>
    <property type="match status" value="1"/>
</dbReference>
<evidence type="ECO:0000313" key="1">
    <source>
        <dbReference type="EMBL" id="MEL1247383.1"/>
    </source>
</evidence>